<dbReference type="EMBL" id="DSBT01000372">
    <property type="protein sequence ID" value="HDP78876.1"/>
    <property type="molecule type" value="Genomic_DNA"/>
</dbReference>
<name>A0A7C1CXF8_9BACT</name>
<reference evidence="2" key="1">
    <citation type="journal article" date="2020" name="mSystems">
        <title>Genome- and Community-Level Interaction Insights into Carbon Utilization and Element Cycling Functions of Hydrothermarchaeota in Hydrothermal Sediment.</title>
        <authorList>
            <person name="Zhou Z."/>
            <person name="Liu Y."/>
            <person name="Xu W."/>
            <person name="Pan J."/>
            <person name="Luo Z.H."/>
            <person name="Li M."/>
        </authorList>
    </citation>
    <scope>NUCLEOTIDE SEQUENCE [LARGE SCALE GENOMIC DNA]</scope>
    <source>
        <strain evidence="2">SpSt-1179</strain>
    </source>
</reference>
<evidence type="ECO:0000256" key="1">
    <source>
        <dbReference type="ARBA" id="ARBA00006007"/>
    </source>
</evidence>
<dbReference type="PANTHER" id="PTHR21381">
    <property type="entry name" value="ZGC:162297"/>
    <property type="match status" value="1"/>
</dbReference>
<sequence>MNVLEEMFGVKKPIIGMVHFPPLPGSPLYDSSGGMKKIMDVTLRDTEALLEAGFDGVSFSNEGDRPYMSNVPMVTVAAMSALINEASKAVEKPFGLSVLADPEAAISIGTAVKADFVRVFLSWVYVGDWGIVDPDAGKLQRLKASVGGQFKVFANISGHTEPLGGRKLEDIARGAVKFGLADAVCLAGTTAGSEIPEEDLLGARKGSVGRPVIVGTGTTIDNVEKMLTLGDGIIMGTSVKVDGDTFKPVDPKRAKEFMEKAKHVREKLQ</sequence>
<dbReference type="PIRSF" id="PIRSF005956">
    <property type="entry name" value="BtpA"/>
    <property type="match status" value="1"/>
</dbReference>
<comment type="similarity">
    <text evidence="1">Belongs to the BtpA family.</text>
</comment>
<proteinExistence type="inferred from homology"/>
<gene>
    <name evidence="2" type="ORF">ENN47_12030</name>
</gene>
<dbReference type="Pfam" id="PF03437">
    <property type="entry name" value="BtpA"/>
    <property type="match status" value="1"/>
</dbReference>
<accession>A0A7C1CXF8</accession>
<dbReference type="AlphaFoldDB" id="A0A7C1CXF8"/>
<organism evidence="2">
    <name type="scientific">Mesotoga infera</name>
    <dbReference type="NCBI Taxonomy" id="1236046"/>
    <lineage>
        <taxon>Bacteria</taxon>
        <taxon>Thermotogati</taxon>
        <taxon>Thermotogota</taxon>
        <taxon>Thermotogae</taxon>
        <taxon>Kosmotogales</taxon>
        <taxon>Kosmotogaceae</taxon>
        <taxon>Mesotoga</taxon>
    </lineage>
</organism>
<dbReference type="InterPro" id="IPR005137">
    <property type="entry name" value="BtpA"/>
</dbReference>
<comment type="caution">
    <text evidence="2">The sequence shown here is derived from an EMBL/GenBank/DDBJ whole genome shotgun (WGS) entry which is preliminary data.</text>
</comment>
<evidence type="ECO:0000313" key="2">
    <source>
        <dbReference type="EMBL" id="HDP78876.1"/>
    </source>
</evidence>
<dbReference type="Proteomes" id="UP000886198">
    <property type="component" value="Unassembled WGS sequence"/>
</dbReference>
<dbReference type="InterPro" id="IPR011060">
    <property type="entry name" value="RibuloseP-bd_barrel"/>
</dbReference>
<protein>
    <submittedName>
        <fullName evidence="2">BtpA/SgcQ family protein</fullName>
    </submittedName>
</protein>
<dbReference type="SUPFAM" id="SSF51366">
    <property type="entry name" value="Ribulose-phoshate binding barrel"/>
    <property type="match status" value="1"/>
</dbReference>
<dbReference type="NCBIfam" id="TIGR00259">
    <property type="entry name" value="thylakoid_BtpA"/>
    <property type="match status" value="1"/>
</dbReference>
<dbReference type="PANTHER" id="PTHR21381:SF3">
    <property type="entry name" value="SGC REGION PROTEIN SGCQ-RELATED"/>
    <property type="match status" value="1"/>
</dbReference>